<dbReference type="InterPro" id="IPR036425">
    <property type="entry name" value="MoaB/Mog-like_dom_sf"/>
</dbReference>
<dbReference type="InterPro" id="IPR001453">
    <property type="entry name" value="MoaB/Mog_dom"/>
</dbReference>
<gene>
    <name evidence="1" type="primary">cinA</name>
    <name evidence="3" type="ORF">AB3N04_18890</name>
</gene>
<dbReference type="InterPro" id="IPR008136">
    <property type="entry name" value="CinA_C"/>
</dbReference>
<dbReference type="PANTHER" id="PTHR13939">
    <property type="entry name" value="NICOTINAMIDE-NUCLEOTIDE AMIDOHYDROLASE PNCC"/>
    <property type="match status" value="1"/>
</dbReference>
<dbReference type="PIRSF" id="PIRSF006728">
    <property type="entry name" value="CinA"/>
    <property type="match status" value="1"/>
</dbReference>
<evidence type="ECO:0000256" key="1">
    <source>
        <dbReference type="HAMAP-Rule" id="MF_00226"/>
    </source>
</evidence>
<dbReference type="SUPFAM" id="SSF53218">
    <property type="entry name" value="Molybdenum cofactor biosynthesis proteins"/>
    <property type="match status" value="1"/>
</dbReference>
<protein>
    <recommendedName>
        <fullName evidence="1">Putative competence-damage inducible protein</fullName>
    </recommendedName>
</protein>
<dbReference type="Gene3D" id="3.40.980.10">
    <property type="entry name" value="MoaB/Mog-like domain"/>
    <property type="match status" value="1"/>
</dbReference>
<dbReference type="InterPro" id="IPR041424">
    <property type="entry name" value="CinA_KH"/>
</dbReference>
<dbReference type="Pfam" id="PF18146">
    <property type="entry name" value="CinA_KH"/>
    <property type="match status" value="1"/>
</dbReference>
<dbReference type="NCBIfam" id="TIGR00177">
    <property type="entry name" value="molyb_syn"/>
    <property type="match status" value="1"/>
</dbReference>
<accession>A0AB39BRZ1</accession>
<dbReference type="NCBIfam" id="NF001813">
    <property type="entry name" value="PRK00549.1"/>
    <property type="match status" value="1"/>
</dbReference>
<dbReference type="Pfam" id="PF02464">
    <property type="entry name" value="CinA"/>
    <property type="match status" value="1"/>
</dbReference>
<proteinExistence type="inferred from homology"/>
<dbReference type="Pfam" id="PF00994">
    <property type="entry name" value="MoCF_biosynth"/>
    <property type="match status" value="1"/>
</dbReference>
<dbReference type="PANTHER" id="PTHR13939:SF0">
    <property type="entry name" value="NMN AMIDOHYDROLASE-LIKE PROTEIN YFAY"/>
    <property type="match status" value="1"/>
</dbReference>
<reference evidence="3" key="1">
    <citation type="submission" date="2024-07" db="EMBL/GenBank/DDBJ databases">
        <title>Identification and characteristics of an arsenic-resistant bacterial isolate, which belongs to a novel species.</title>
        <authorList>
            <person name="Juszczyk A."/>
            <person name="Kowalczyk A."/>
            <person name="Was K."/>
            <person name="Kosowicz W."/>
            <person name="Budzyn A."/>
            <person name="Latowski D."/>
        </authorList>
    </citation>
    <scope>NUCLEOTIDE SEQUENCE</scope>
    <source>
        <strain evidence="3">As8PL</strain>
    </source>
</reference>
<evidence type="ECO:0000259" key="2">
    <source>
        <dbReference type="SMART" id="SM00852"/>
    </source>
</evidence>
<dbReference type="NCBIfam" id="TIGR00199">
    <property type="entry name" value="PncC_domain"/>
    <property type="match status" value="1"/>
</dbReference>
<dbReference type="CDD" id="cd00885">
    <property type="entry name" value="cinA"/>
    <property type="match status" value="1"/>
</dbReference>
<dbReference type="SMART" id="SM00852">
    <property type="entry name" value="MoCF_biosynth"/>
    <property type="match status" value="1"/>
</dbReference>
<dbReference type="EMBL" id="CP162551">
    <property type="protein sequence ID" value="XDI36715.1"/>
    <property type="molecule type" value="Genomic_DNA"/>
</dbReference>
<dbReference type="SUPFAM" id="SSF142433">
    <property type="entry name" value="CinA-like"/>
    <property type="match status" value="1"/>
</dbReference>
<evidence type="ECO:0000313" key="3">
    <source>
        <dbReference type="EMBL" id="XDI36715.1"/>
    </source>
</evidence>
<dbReference type="InterPro" id="IPR036653">
    <property type="entry name" value="CinA-like_C"/>
</dbReference>
<sequence>MRAEIIAVGSELLLGQIVNTNAQFLSVELANHGIDVHYQVVVGDNTRRLSEVVTTAANRSDLVILTGGLGPTKDDLTKETIADFCNKKLVYDEDALTSIIAFFEKRKITMTDNNKKQALVIEGSRVLPNHYGMAPGMVVEAETCQFVLLPGPPREMEPMVVEQLRPLLQKSNVKNESITSRVLRFFGIGESKLEVMIDDLLRAQSNPTIAPLASEGEVTLRLTVKHHDSYVANQLLDETEAAIQARVGEFFYGYGESTLMNVLISELKEQKLTISSAESLTGGLFASELTSIAGVSDIFIGSIISYATKVKENSLDVSKELIDSHGVVSEPCADQMAKAIKQKLHSDIGISFTGVAGPSSQDNIAPGVVFIGICLPDNKCTVYQINVGGNREAVRHRAIKYGCFYLLNELKRWNLA</sequence>
<dbReference type="InterPro" id="IPR008135">
    <property type="entry name" value="Competence-induced_CinA"/>
</dbReference>
<dbReference type="InterPro" id="IPR050101">
    <property type="entry name" value="CinA"/>
</dbReference>
<name>A0AB39BRZ1_9BACI</name>
<dbReference type="Gene3D" id="3.30.70.2860">
    <property type="match status" value="1"/>
</dbReference>
<feature type="domain" description="MoaB/Mog" evidence="2">
    <location>
        <begin position="4"/>
        <end position="170"/>
    </location>
</feature>
<dbReference type="NCBIfam" id="TIGR00200">
    <property type="entry name" value="cinA_nterm"/>
    <property type="match status" value="1"/>
</dbReference>
<dbReference type="HAMAP" id="MF_00226_B">
    <property type="entry name" value="CinA_B"/>
    <property type="match status" value="1"/>
</dbReference>
<dbReference type="RefSeq" id="WP_368504107.1">
    <property type="nucleotide sequence ID" value="NZ_CP162551.1"/>
</dbReference>
<dbReference type="Gene3D" id="3.90.950.20">
    <property type="entry name" value="CinA-like"/>
    <property type="match status" value="1"/>
</dbReference>
<comment type="similarity">
    <text evidence="1">Belongs to the CinA family.</text>
</comment>
<dbReference type="AlphaFoldDB" id="A0AB39BRZ1"/>
<organism evidence="3">
    <name type="scientific">Alkalihalophilus sp. As8PL</name>
    <dbReference type="NCBI Taxonomy" id="3237103"/>
    <lineage>
        <taxon>Bacteria</taxon>
        <taxon>Bacillati</taxon>
        <taxon>Bacillota</taxon>
        <taxon>Bacilli</taxon>
        <taxon>Bacillales</taxon>
        <taxon>Bacillaceae</taxon>
        <taxon>Alkalihalophilus</taxon>
    </lineage>
</organism>